<evidence type="ECO:0000313" key="2">
    <source>
        <dbReference type="Proteomes" id="UP000268014"/>
    </source>
</evidence>
<proteinExistence type="predicted"/>
<reference evidence="1 2" key="2">
    <citation type="submission" date="2018-11" db="EMBL/GenBank/DDBJ databases">
        <authorList>
            <consortium name="Pathogen Informatics"/>
        </authorList>
    </citation>
    <scope>NUCLEOTIDE SEQUENCE [LARGE SCALE GENOMIC DNA]</scope>
    <source>
        <strain evidence="1 2">MHpl1</strain>
    </source>
</reference>
<reference evidence="3" key="1">
    <citation type="submission" date="2017-02" db="UniProtKB">
        <authorList>
            <consortium name="WormBaseParasite"/>
        </authorList>
    </citation>
    <scope>IDENTIFICATION</scope>
</reference>
<name>A0A0N4WQU0_HAEPC</name>
<accession>A0A0N4WQU0</accession>
<organism evidence="3">
    <name type="scientific">Haemonchus placei</name>
    <name type="common">Barber's pole worm</name>
    <dbReference type="NCBI Taxonomy" id="6290"/>
    <lineage>
        <taxon>Eukaryota</taxon>
        <taxon>Metazoa</taxon>
        <taxon>Ecdysozoa</taxon>
        <taxon>Nematoda</taxon>
        <taxon>Chromadorea</taxon>
        <taxon>Rhabditida</taxon>
        <taxon>Rhabditina</taxon>
        <taxon>Rhabditomorpha</taxon>
        <taxon>Strongyloidea</taxon>
        <taxon>Trichostrongylidae</taxon>
        <taxon>Haemonchus</taxon>
    </lineage>
</organism>
<gene>
    <name evidence="1" type="ORF">HPLM_LOCUS13808</name>
</gene>
<sequence>MGKLRFLANFWENFFTENINEKYKRFVEHHHNTCSPILMRLVFIHVRVPATDHMFVYLSPSTVESKSDDVDVKNRSAEFAALYITEERISIRHRGTYLLILLQAFPQTSTILQ</sequence>
<dbReference type="AlphaFoldDB" id="A0A0N4WQU0"/>
<evidence type="ECO:0000313" key="1">
    <source>
        <dbReference type="EMBL" id="VDO50692.1"/>
    </source>
</evidence>
<dbReference type="EMBL" id="UZAF01018345">
    <property type="protein sequence ID" value="VDO50692.1"/>
    <property type="molecule type" value="Genomic_DNA"/>
</dbReference>
<evidence type="ECO:0000313" key="3">
    <source>
        <dbReference type="WBParaSite" id="HPLM_0001381601-mRNA-1"/>
    </source>
</evidence>
<dbReference type="WBParaSite" id="HPLM_0001381601-mRNA-1">
    <property type="protein sequence ID" value="HPLM_0001381601-mRNA-1"/>
    <property type="gene ID" value="HPLM_0001381601"/>
</dbReference>
<keyword evidence="2" id="KW-1185">Reference proteome</keyword>
<protein>
    <submittedName>
        <fullName evidence="1 3">Uncharacterized protein</fullName>
    </submittedName>
</protein>
<dbReference type="Proteomes" id="UP000268014">
    <property type="component" value="Unassembled WGS sequence"/>
</dbReference>